<dbReference type="Pfam" id="PF00107">
    <property type="entry name" value="ADH_zinc_N"/>
    <property type="match status" value="1"/>
</dbReference>
<comment type="similarity">
    <text evidence="2 7">Belongs to the zinc-containing alcohol dehydrogenase family.</text>
</comment>
<dbReference type="SUPFAM" id="SSF50129">
    <property type="entry name" value="GroES-like"/>
    <property type="match status" value="1"/>
</dbReference>
<evidence type="ECO:0000259" key="9">
    <source>
        <dbReference type="SMART" id="SM00829"/>
    </source>
</evidence>
<dbReference type="InterPro" id="IPR036291">
    <property type="entry name" value="NAD(P)-bd_dom_sf"/>
</dbReference>
<evidence type="ECO:0000256" key="6">
    <source>
        <dbReference type="ARBA" id="ARBA00023027"/>
    </source>
</evidence>
<keyword evidence="5" id="KW-0560">Oxidoreductase</keyword>
<dbReference type="Proteomes" id="UP000295411">
    <property type="component" value="Unassembled WGS sequence"/>
</dbReference>
<dbReference type="InterPro" id="IPR013154">
    <property type="entry name" value="ADH-like_N"/>
</dbReference>
<keyword evidence="8" id="KW-0472">Membrane</keyword>
<keyword evidence="11" id="KW-1185">Reference proteome</keyword>
<dbReference type="PANTHER" id="PTHR43880:SF12">
    <property type="entry name" value="ALCOHOL DEHYDROGENASE CLASS-3"/>
    <property type="match status" value="1"/>
</dbReference>
<gene>
    <name evidence="10" type="ORF">E2F48_13670</name>
</gene>
<dbReference type="AlphaFoldDB" id="A0A4R5TUW7"/>
<dbReference type="Pfam" id="PF08240">
    <property type="entry name" value="ADH_N"/>
    <property type="match status" value="1"/>
</dbReference>
<protein>
    <submittedName>
        <fullName evidence="10">NAD(P)-dependent alcohol dehydrogenase</fullName>
    </submittedName>
</protein>
<comment type="caution">
    <text evidence="10">The sequence shown here is derived from an EMBL/GenBank/DDBJ whole genome shotgun (WGS) entry which is preliminary data.</text>
</comment>
<evidence type="ECO:0000256" key="5">
    <source>
        <dbReference type="ARBA" id="ARBA00023002"/>
    </source>
</evidence>
<dbReference type="SUPFAM" id="SSF51735">
    <property type="entry name" value="NAD(P)-binding Rossmann-fold domains"/>
    <property type="match status" value="1"/>
</dbReference>
<dbReference type="GO" id="GO:0005829">
    <property type="term" value="C:cytosol"/>
    <property type="evidence" value="ECO:0007669"/>
    <property type="project" value="TreeGrafter"/>
</dbReference>
<dbReference type="PANTHER" id="PTHR43880">
    <property type="entry name" value="ALCOHOL DEHYDROGENASE"/>
    <property type="match status" value="1"/>
</dbReference>
<dbReference type="FunFam" id="3.40.50.720:FF:000003">
    <property type="entry name" value="S-(hydroxymethyl)glutathione dehydrogenase"/>
    <property type="match status" value="1"/>
</dbReference>
<dbReference type="GO" id="GO:0051903">
    <property type="term" value="F:S-(hydroxymethyl)glutathione dehydrogenase [NAD(P)+] activity"/>
    <property type="evidence" value="ECO:0007669"/>
    <property type="project" value="TreeGrafter"/>
</dbReference>
<dbReference type="GO" id="GO:0008270">
    <property type="term" value="F:zinc ion binding"/>
    <property type="evidence" value="ECO:0007669"/>
    <property type="project" value="InterPro"/>
</dbReference>
<organism evidence="10 11">
    <name type="scientific">Arthrobacter crusticola</name>
    <dbReference type="NCBI Taxonomy" id="2547960"/>
    <lineage>
        <taxon>Bacteria</taxon>
        <taxon>Bacillati</taxon>
        <taxon>Actinomycetota</taxon>
        <taxon>Actinomycetes</taxon>
        <taxon>Micrococcales</taxon>
        <taxon>Micrococcaceae</taxon>
        <taxon>Arthrobacter</taxon>
    </lineage>
</organism>
<feature type="transmembrane region" description="Helical" evidence="8">
    <location>
        <begin position="160"/>
        <end position="180"/>
    </location>
</feature>
<evidence type="ECO:0000256" key="2">
    <source>
        <dbReference type="ARBA" id="ARBA00008072"/>
    </source>
</evidence>
<comment type="cofactor">
    <cofactor evidence="1 7">
        <name>Zn(2+)</name>
        <dbReference type="ChEBI" id="CHEBI:29105"/>
    </cofactor>
</comment>
<name>A0A4R5TUW7_9MICC</name>
<dbReference type="EMBL" id="SMTK01000004">
    <property type="protein sequence ID" value="TDK24841.1"/>
    <property type="molecule type" value="Genomic_DNA"/>
</dbReference>
<evidence type="ECO:0000313" key="11">
    <source>
        <dbReference type="Proteomes" id="UP000295411"/>
    </source>
</evidence>
<keyword evidence="8" id="KW-0812">Transmembrane</keyword>
<evidence type="ECO:0000256" key="1">
    <source>
        <dbReference type="ARBA" id="ARBA00001947"/>
    </source>
</evidence>
<feature type="transmembrane region" description="Helical" evidence="8">
    <location>
        <begin position="192"/>
        <end position="217"/>
    </location>
</feature>
<dbReference type="CDD" id="cd08278">
    <property type="entry name" value="benzyl_alcohol_DH"/>
    <property type="match status" value="1"/>
</dbReference>
<proteinExistence type="inferred from homology"/>
<dbReference type="InterPro" id="IPR020843">
    <property type="entry name" value="ER"/>
</dbReference>
<evidence type="ECO:0000256" key="4">
    <source>
        <dbReference type="ARBA" id="ARBA00022833"/>
    </source>
</evidence>
<dbReference type="Gene3D" id="3.40.50.720">
    <property type="entry name" value="NAD(P)-binding Rossmann-like Domain"/>
    <property type="match status" value="1"/>
</dbReference>
<dbReference type="InterPro" id="IPR011032">
    <property type="entry name" value="GroES-like_sf"/>
</dbReference>
<sequence length="369" mass="37743">MPTTVTAAVARTGEDDFSIERLELEDPRPDEVLVRYTAAGLCQTDLEAAAGRLPTPLPVVLGHEGAGVVEAVGSGVTGFRPGDRVVLSLDSDGICPNCLSGQPAYCERHTPLNFEARRADGSVGLTDSAGPVHDHFFGQSSFASHGLAHPRGLIKVDDEVPLATLAPLGCGVITGAGAVFNSLRVQAGSTLAVFGVGAVGLSALMAAVACGATRVIAVDTKPERLALAKELGATDLVNAATADTAEAITDLTGGRGVDYSVESTGVVAVMNTAIAALAPLGSAAILGVAALDATLHANIFELLKGRTITGSVMGHQAPGVLIPRLIGLYRQGRFPFDRMIRTYPLADINTAVADVKAGRTAKAVLTHAA</sequence>
<keyword evidence="8" id="KW-1133">Transmembrane helix</keyword>
<feature type="domain" description="Enoyl reductase (ER)" evidence="9">
    <location>
        <begin position="13"/>
        <end position="365"/>
    </location>
</feature>
<dbReference type="Gene3D" id="3.90.180.10">
    <property type="entry name" value="Medium-chain alcohol dehydrogenases, catalytic domain"/>
    <property type="match status" value="1"/>
</dbReference>
<keyword evidence="3 7" id="KW-0479">Metal-binding</keyword>
<dbReference type="InterPro" id="IPR002328">
    <property type="entry name" value="ADH_Zn_CS"/>
</dbReference>
<dbReference type="RefSeq" id="WP_133404504.1">
    <property type="nucleotide sequence ID" value="NZ_SMTK01000004.1"/>
</dbReference>
<keyword evidence="4 7" id="KW-0862">Zinc</keyword>
<dbReference type="InterPro" id="IPR013149">
    <property type="entry name" value="ADH-like_C"/>
</dbReference>
<keyword evidence="6" id="KW-0520">NAD</keyword>
<evidence type="ECO:0000256" key="3">
    <source>
        <dbReference type="ARBA" id="ARBA00022723"/>
    </source>
</evidence>
<evidence type="ECO:0000256" key="7">
    <source>
        <dbReference type="RuleBase" id="RU361277"/>
    </source>
</evidence>
<evidence type="ECO:0000256" key="8">
    <source>
        <dbReference type="SAM" id="Phobius"/>
    </source>
</evidence>
<accession>A0A4R5TUW7</accession>
<dbReference type="GO" id="GO:0046294">
    <property type="term" value="P:formaldehyde catabolic process"/>
    <property type="evidence" value="ECO:0007669"/>
    <property type="project" value="TreeGrafter"/>
</dbReference>
<dbReference type="OrthoDB" id="334894at2"/>
<dbReference type="SMART" id="SM00829">
    <property type="entry name" value="PKS_ER"/>
    <property type="match status" value="1"/>
</dbReference>
<evidence type="ECO:0000313" key="10">
    <source>
        <dbReference type="EMBL" id="TDK24841.1"/>
    </source>
</evidence>
<dbReference type="PROSITE" id="PS00059">
    <property type="entry name" value="ADH_ZINC"/>
    <property type="match status" value="1"/>
</dbReference>
<reference evidence="10 11" key="1">
    <citation type="submission" date="2019-03" db="EMBL/GenBank/DDBJ databases">
        <title>Arthrobacter sp. nov., an bacterium isolated from biocrust in Mu Us Desert.</title>
        <authorList>
            <person name="Lixiong L."/>
        </authorList>
    </citation>
    <scope>NUCLEOTIDE SEQUENCE [LARGE SCALE GENOMIC DNA]</scope>
    <source>
        <strain evidence="10 11">SLN-3</strain>
    </source>
</reference>